<dbReference type="RefSeq" id="WP_310912594.1">
    <property type="nucleotide sequence ID" value="NZ_JAVLVT010000005.1"/>
</dbReference>
<keyword evidence="3" id="KW-0813">Transport</keyword>
<dbReference type="InterPro" id="IPR051313">
    <property type="entry name" value="Bact_iron-sidero_bind"/>
</dbReference>
<dbReference type="PROSITE" id="PS50983">
    <property type="entry name" value="FE_B12_PBP"/>
    <property type="match status" value="1"/>
</dbReference>
<organism evidence="7 8">
    <name type="scientific">Lipingzhangella rawalii</name>
    <dbReference type="NCBI Taxonomy" id="2055835"/>
    <lineage>
        <taxon>Bacteria</taxon>
        <taxon>Bacillati</taxon>
        <taxon>Actinomycetota</taxon>
        <taxon>Actinomycetes</taxon>
        <taxon>Streptosporangiales</taxon>
        <taxon>Nocardiopsidaceae</taxon>
        <taxon>Lipingzhangella</taxon>
    </lineage>
</organism>
<proteinExistence type="inferred from homology"/>
<dbReference type="Pfam" id="PF01497">
    <property type="entry name" value="Peripla_BP_2"/>
    <property type="match status" value="1"/>
</dbReference>
<keyword evidence="8" id="KW-1185">Reference proteome</keyword>
<dbReference type="PANTHER" id="PTHR30532:SF28">
    <property type="entry name" value="PETROBACTIN-BINDING PROTEIN YCLQ"/>
    <property type="match status" value="1"/>
</dbReference>
<dbReference type="Proteomes" id="UP001250214">
    <property type="component" value="Unassembled WGS sequence"/>
</dbReference>
<dbReference type="EMBL" id="JAVLVT010000005">
    <property type="protein sequence ID" value="MDS1271043.1"/>
    <property type="molecule type" value="Genomic_DNA"/>
</dbReference>
<evidence type="ECO:0000256" key="4">
    <source>
        <dbReference type="ARBA" id="ARBA00022729"/>
    </source>
</evidence>
<dbReference type="InterPro" id="IPR002491">
    <property type="entry name" value="ABC_transptr_periplasmic_BD"/>
</dbReference>
<feature type="signal peptide" evidence="5">
    <location>
        <begin position="1"/>
        <end position="20"/>
    </location>
</feature>
<comment type="subcellular location">
    <subcellularLocation>
        <location evidence="1">Cell envelope</location>
    </subcellularLocation>
</comment>
<dbReference type="PROSITE" id="PS51257">
    <property type="entry name" value="PROKAR_LIPOPROTEIN"/>
    <property type="match status" value="1"/>
</dbReference>
<evidence type="ECO:0000313" key="7">
    <source>
        <dbReference type="EMBL" id="MDS1271043.1"/>
    </source>
</evidence>
<evidence type="ECO:0000256" key="2">
    <source>
        <dbReference type="ARBA" id="ARBA00008814"/>
    </source>
</evidence>
<dbReference type="Gene3D" id="3.40.50.1980">
    <property type="entry name" value="Nitrogenase molybdenum iron protein domain"/>
    <property type="match status" value="2"/>
</dbReference>
<sequence length="317" mass="33023">MSPRSLAVCSLLPVSALVLAGCSADAADDNADGGTTETVTVQAENGEIEVPQTPETVVVFDNTQLDILDALDIEVAGIPSADAVPAFFSDYADNDAVANVGSLFDPDFEAVAELDPDLVISGGRSSDATGELAEIAPTIDMSTETGNTLGSLADRALAYGEIFDRTGEAEQLVTELEERTADLGEQVAEAGDGLVVITSSGEISAYGPGSRYGYFYDDLGLEPAVEVSSEEASHGEVLSFEALAEADPDWLYVIDRDTAIGEDGASPAEQVLDNDLVASTTAAQEDQILYLNSEEVYLVGGIQAHLNTLDDIDAALS</sequence>
<comment type="similarity">
    <text evidence="2">Belongs to the bacterial solute-binding protein 8 family.</text>
</comment>
<feature type="domain" description="Fe/B12 periplasmic-binding" evidence="6">
    <location>
        <begin position="56"/>
        <end position="317"/>
    </location>
</feature>
<evidence type="ECO:0000313" key="8">
    <source>
        <dbReference type="Proteomes" id="UP001250214"/>
    </source>
</evidence>
<feature type="chain" id="PRO_5047336618" evidence="5">
    <location>
        <begin position="21"/>
        <end position="317"/>
    </location>
</feature>
<comment type="caution">
    <text evidence="7">The sequence shown here is derived from an EMBL/GenBank/DDBJ whole genome shotgun (WGS) entry which is preliminary data.</text>
</comment>
<dbReference type="SUPFAM" id="SSF53807">
    <property type="entry name" value="Helical backbone' metal receptor"/>
    <property type="match status" value="1"/>
</dbReference>
<dbReference type="PANTHER" id="PTHR30532">
    <property type="entry name" value="IRON III DICITRATE-BINDING PERIPLASMIC PROTEIN"/>
    <property type="match status" value="1"/>
</dbReference>
<accession>A0ABU2H6W3</accession>
<evidence type="ECO:0000259" key="6">
    <source>
        <dbReference type="PROSITE" id="PS50983"/>
    </source>
</evidence>
<dbReference type="InterPro" id="IPR033870">
    <property type="entry name" value="FatB"/>
</dbReference>
<evidence type="ECO:0000256" key="5">
    <source>
        <dbReference type="SAM" id="SignalP"/>
    </source>
</evidence>
<reference evidence="8" key="1">
    <citation type="submission" date="2023-07" db="EMBL/GenBank/DDBJ databases">
        <title>Novel species in the genus Lipingzhangella isolated from Sambhar Salt Lake.</title>
        <authorList>
            <person name="Jiya N."/>
            <person name="Kajale S."/>
            <person name="Sharma A."/>
        </authorList>
    </citation>
    <scope>NUCLEOTIDE SEQUENCE [LARGE SCALE GENOMIC DNA]</scope>
    <source>
        <strain evidence="8">LS1_29</strain>
    </source>
</reference>
<protein>
    <submittedName>
        <fullName evidence="7">Siderophore ABC transporter substrate-binding protein</fullName>
    </submittedName>
</protein>
<evidence type="ECO:0000256" key="1">
    <source>
        <dbReference type="ARBA" id="ARBA00004196"/>
    </source>
</evidence>
<keyword evidence="4 5" id="KW-0732">Signal</keyword>
<name>A0ABU2H6W3_9ACTN</name>
<gene>
    <name evidence="7" type="ORF">RIF23_12110</name>
</gene>
<evidence type="ECO:0000256" key="3">
    <source>
        <dbReference type="ARBA" id="ARBA00022448"/>
    </source>
</evidence>
<dbReference type="CDD" id="cd01140">
    <property type="entry name" value="FatB"/>
    <property type="match status" value="1"/>
</dbReference>